<gene>
    <name evidence="1" type="ORF">ACG33_10105</name>
</gene>
<name>A0A127FAJ5_STEDE</name>
<sequence length="360" mass="41391">MAKQYPNIIHDGSAVNEIAYLQPVKRLLSAPYWALRGRLAQFPVWLGDATKALVILIILRPAADWLPRNWAFALARLCGRLHAATPFYGRAKCRAVRRTLTNDPAEAKRLAARILSRHFLDFVILRRYLNGRENIKEWPVVESNTQIVDTLRCSNSSYIIALGHFSRHAFMSMYDRRIVPQRVISIIDPPVPRSLNPQKIWLRAHFGQMWQYLKHERPDMQFVSPGNSNLLKTLIRGIREPGNALFVSVDAPWARDRSGSIIRPFAGRKNASFATGTARLSRMTQCPMVLCIPYLDDRGQIHLDWVRLIEPPDPKDAEADVINTNLLLDDIERAIGLYPDQYVIDVLKDRRWDAQAQRWE</sequence>
<dbReference type="STRING" id="465721.ACG33_10105"/>
<dbReference type="AlphaFoldDB" id="A0A127FAJ5"/>
<reference evidence="1 2" key="1">
    <citation type="submission" date="2015-06" db="EMBL/GenBank/DDBJ databases">
        <title>A Comprehensive Approach to Explore the Metabolic and Phylogenetic Diversity of Bacterial Steroid Degradation in the Environment: Testosterone as an Example.</title>
        <authorList>
            <person name="Yang F.-C."/>
            <person name="Chen Y.-L."/>
            <person name="Yu C.-P."/>
            <person name="Tang S.-L."/>
            <person name="Wang P.-H."/>
            <person name="Ismail W."/>
            <person name="Wang C.-H."/>
            <person name="Yang C.-Y."/>
            <person name="Chiang Y.-R."/>
        </authorList>
    </citation>
    <scope>NUCLEOTIDE SEQUENCE [LARGE SCALE GENOMIC DNA]</scope>
    <source>
        <strain evidence="1 2">DSM 18526</strain>
    </source>
</reference>
<protein>
    <recommendedName>
        <fullName evidence="3">Lipid A biosynthesis acyltransferase</fullName>
    </recommendedName>
</protein>
<evidence type="ECO:0000313" key="2">
    <source>
        <dbReference type="Proteomes" id="UP000070250"/>
    </source>
</evidence>
<evidence type="ECO:0008006" key="3">
    <source>
        <dbReference type="Google" id="ProtNLM"/>
    </source>
</evidence>
<keyword evidence="2" id="KW-1185">Reference proteome</keyword>
<dbReference type="EMBL" id="CP011971">
    <property type="protein sequence ID" value="AMN47443.1"/>
    <property type="molecule type" value="Genomic_DNA"/>
</dbReference>
<dbReference type="Proteomes" id="UP000070250">
    <property type="component" value="Chromosome"/>
</dbReference>
<proteinExistence type="predicted"/>
<organism evidence="1 2">
    <name type="scientific">Steroidobacter denitrificans</name>
    <dbReference type="NCBI Taxonomy" id="465721"/>
    <lineage>
        <taxon>Bacteria</taxon>
        <taxon>Pseudomonadati</taxon>
        <taxon>Pseudomonadota</taxon>
        <taxon>Gammaproteobacteria</taxon>
        <taxon>Steroidobacterales</taxon>
        <taxon>Steroidobacteraceae</taxon>
        <taxon>Steroidobacter</taxon>
    </lineage>
</organism>
<dbReference type="RefSeq" id="WP_066920887.1">
    <property type="nucleotide sequence ID" value="NZ_CP011971.1"/>
</dbReference>
<accession>A0A127FAJ5</accession>
<dbReference type="KEGG" id="sdf:ACG33_10105"/>
<evidence type="ECO:0000313" key="1">
    <source>
        <dbReference type="EMBL" id="AMN47443.1"/>
    </source>
</evidence>